<sequence>MKISFERSGGIGGFHIRVVLDTKEMSRLEIRVVTNLIEKASFFALPSESKASTLADPFNYEITVQNGKQHIVKRYDDTIETQLRPLVEFLTNKARQKDKS</sequence>
<dbReference type="Pfam" id="PF20242">
    <property type="entry name" value="Emfourin"/>
    <property type="match status" value="1"/>
</dbReference>
<dbReference type="EMBL" id="CP007536">
    <property type="protein sequence ID" value="AIC16635.1"/>
    <property type="molecule type" value="Genomic_DNA"/>
</dbReference>
<dbReference type="InterPro" id="IPR049457">
    <property type="entry name" value="Emfourin"/>
</dbReference>
<protein>
    <submittedName>
        <fullName evidence="1">Uncharacterized protein</fullName>
    </submittedName>
</protein>
<dbReference type="HOGENOM" id="CLU_159961_0_0_2"/>
<dbReference type="STRING" id="926571.NVIE_023740"/>
<reference evidence="1 2" key="1">
    <citation type="journal article" date="2014" name="Int. J. Syst. Evol. Microbiol.">
        <title>Nitrososphaera viennensis gen. nov., sp. nov., an aerobic and mesophilic, ammonia-oxidizing archaeon from soil and a member of the archaeal phylum Thaumarchaeota.</title>
        <authorList>
            <person name="Stieglmeier M."/>
            <person name="Klingl A."/>
            <person name="Alves R.J."/>
            <person name="Rittmann S.K."/>
            <person name="Melcher M."/>
            <person name="Leisch N."/>
            <person name="Schleper C."/>
        </authorList>
    </citation>
    <scope>NUCLEOTIDE SEQUENCE [LARGE SCALE GENOMIC DNA]</scope>
    <source>
        <strain evidence="1">EN76</strain>
    </source>
</reference>
<organism evidence="1 2">
    <name type="scientific">Nitrososphaera viennensis EN76</name>
    <dbReference type="NCBI Taxonomy" id="926571"/>
    <lineage>
        <taxon>Archaea</taxon>
        <taxon>Nitrososphaerota</taxon>
        <taxon>Nitrososphaeria</taxon>
        <taxon>Nitrososphaerales</taxon>
        <taxon>Nitrososphaeraceae</taxon>
        <taxon>Nitrososphaera</taxon>
    </lineage>
</organism>
<gene>
    <name evidence="1" type="ORF">NVIE_023740</name>
</gene>
<dbReference type="GeneID" id="74947612"/>
<proteinExistence type="predicted"/>
<dbReference type="RefSeq" id="WP_075055356.1">
    <property type="nucleotide sequence ID" value="NZ_CP007536.1"/>
</dbReference>
<dbReference type="Proteomes" id="UP000027093">
    <property type="component" value="Chromosome"/>
</dbReference>
<name>A0A060HN80_9ARCH</name>
<dbReference type="OrthoDB" id="10552at2157"/>
<evidence type="ECO:0000313" key="1">
    <source>
        <dbReference type="EMBL" id="AIC16635.1"/>
    </source>
</evidence>
<dbReference type="AlphaFoldDB" id="A0A060HN80"/>
<keyword evidence="2" id="KW-1185">Reference proteome</keyword>
<dbReference type="KEGG" id="nvn:NVIE_023740"/>
<evidence type="ECO:0000313" key="2">
    <source>
        <dbReference type="Proteomes" id="UP000027093"/>
    </source>
</evidence>
<accession>A0A060HN80</accession>